<dbReference type="CDD" id="cd14688">
    <property type="entry name" value="bZIP_YAP"/>
    <property type="match status" value="1"/>
</dbReference>
<dbReference type="AlphaFoldDB" id="A0A9P4NL89"/>
<feature type="region of interest" description="Disordered" evidence="2">
    <location>
        <begin position="1"/>
        <end position="38"/>
    </location>
</feature>
<organism evidence="3 4">
    <name type="scientific">Tothia fuscella</name>
    <dbReference type="NCBI Taxonomy" id="1048955"/>
    <lineage>
        <taxon>Eukaryota</taxon>
        <taxon>Fungi</taxon>
        <taxon>Dikarya</taxon>
        <taxon>Ascomycota</taxon>
        <taxon>Pezizomycotina</taxon>
        <taxon>Dothideomycetes</taxon>
        <taxon>Pleosporomycetidae</taxon>
        <taxon>Venturiales</taxon>
        <taxon>Cylindrosympodiaceae</taxon>
        <taxon>Tothia</taxon>
    </lineage>
</organism>
<reference evidence="3" key="1">
    <citation type="journal article" date="2020" name="Stud. Mycol.">
        <title>101 Dothideomycetes genomes: a test case for predicting lifestyles and emergence of pathogens.</title>
        <authorList>
            <person name="Haridas S."/>
            <person name="Albert R."/>
            <person name="Binder M."/>
            <person name="Bloem J."/>
            <person name="Labutti K."/>
            <person name="Salamov A."/>
            <person name="Andreopoulos B."/>
            <person name="Baker S."/>
            <person name="Barry K."/>
            <person name="Bills G."/>
            <person name="Bluhm B."/>
            <person name="Cannon C."/>
            <person name="Castanera R."/>
            <person name="Culley D."/>
            <person name="Daum C."/>
            <person name="Ezra D."/>
            <person name="Gonzalez J."/>
            <person name="Henrissat B."/>
            <person name="Kuo A."/>
            <person name="Liang C."/>
            <person name="Lipzen A."/>
            <person name="Lutzoni F."/>
            <person name="Magnuson J."/>
            <person name="Mondo S."/>
            <person name="Nolan M."/>
            <person name="Ohm R."/>
            <person name="Pangilinan J."/>
            <person name="Park H.-J."/>
            <person name="Ramirez L."/>
            <person name="Alfaro M."/>
            <person name="Sun H."/>
            <person name="Tritt A."/>
            <person name="Yoshinaga Y."/>
            <person name="Zwiers L.-H."/>
            <person name="Turgeon B."/>
            <person name="Goodwin S."/>
            <person name="Spatafora J."/>
            <person name="Crous P."/>
            <person name="Grigoriev I."/>
        </authorList>
    </citation>
    <scope>NUCLEOTIDE SEQUENCE</scope>
    <source>
        <strain evidence="3">CBS 130266</strain>
    </source>
</reference>
<dbReference type="Pfam" id="PF11905">
    <property type="entry name" value="DUF3425"/>
    <property type="match status" value="1"/>
</dbReference>
<evidence type="ECO:0008006" key="5">
    <source>
        <dbReference type="Google" id="ProtNLM"/>
    </source>
</evidence>
<comment type="caution">
    <text evidence="3">The sequence shown here is derived from an EMBL/GenBank/DDBJ whole genome shotgun (WGS) entry which is preliminary data.</text>
</comment>
<evidence type="ECO:0000256" key="2">
    <source>
        <dbReference type="SAM" id="MobiDB-lite"/>
    </source>
</evidence>
<name>A0A9P4NL89_9PEZI</name>
<dbReference type="PANTHER" id="PTHR37012">
    <property type="entry name" value="B-ZIP TRANSCRIPTION FACTOR (EUROFUNG)-RELATED"/>
    <property type="match status" value="1"/>
</dbReference>
<protein>
    <recommendedName>
        <fullName evidence="5">BZIP domain-containing protein</fullName>
    </recommendedName>
</protein>
<accession>A0A9P4NL89</accession>
<feature type="coiled-coil region" evidence="1">
    <location>
        <begin position="47"/>
        <end position="95"/>
    </location>
</feature>
<evidence type="ECO:0000313" key="4">
    <source>
        <dbReference type="Proteomes" id="UP000800235"/>
    </source>
</evidence>
<dbReference type="OrthoDB" id="2985014at2759"/>
<dbReference type="PANTHER" id="PTHR37012:SF2">
    <property type="entry name" value="BZIP DOMAIN-CONTAINING PROTEIN-RELATED"/>
    <property type="match status" value="1"/>
</dbReference>
<keyword evidence="4" id="KW-1185">Reference proteome</keyword>
<dbReference type="InterPro" id="IPR021833">
    <property type="entry name" value="DUF3425"/>
</dbReference>
<dbReference type="Gene3D" id="1.20.5.170">
    <property type="match status" value="1"/>
</dbReference>
<dbReference type="Proteomes" id="UP000800235">
    <property type="component" value="Unassembled WGS sequence"/>
</dbReference>
<keyword evidence="1" id="KW-0175">Coiled coil</keyword>
<gene>
    <name evidence="3" type="ORF">EJ08DRAFT_671828</name>
</gene>
<proteinExistence type="predicted"/>
<sequence>MASDGPDSLSSSTAPRPYVLSEEELARKRARDRKAQQAMRDRNKYIIQALTQQVSDLKQALEHESQHSAELAFKMQSLEDENDSLHVQVAALRLRLLRGPAGEHIEGMIQGSEPVLETRPLWQITPLNTPPNCLSDQIQYDLFRRFRTQTLGSQYPVSPAASMTSNNPASTIPILTSLTRFNLCPIVDKQLRSDNEISNVVSGIIWSYPEVNTLIKRVALHFLMSALLQWQLLQDEQSWSYLPAWLRPEPEQLTIPHDAWKDRFPWPQIRTHLVNHPDITLDSFVSAYSSSFDIRWPYDPSHVVFQQSSTGPTETYINPVFEEHLRELKNWTVGDSFRQKFPTLARIIDATDVS</sequence>
<evidence type="ECO:0000256" key="1">
    <source>
        <dbReference type="SAM" id="Coils"/>
    </source>
</evidence>
<evidence type="ECO:0000313" key="3">
    <source>
        <dbReference type="EMBL" id="KAF2426612.1"/>
    </source>
</evidence>
<dbReference type="EMBL" id="MU007063">
    <property type="protein sequence ID" value="KAF2426612.1"/>
    <property type="molecule type" value="Genomic_DNA"/>
</dbReference>